<evidence type="ECO:0000259" key="1">
    <source>
        <dbReference type="Pfam" id="PF19266"/>
    </source>
</evidence>
<evidence type="ECO:0000313" key="3">
    <source>
        <dbReference type="Proteomes" id="UP000049983"/>
    </source>
</evidence>
<proteinExistence type="predicted"/>
<name>A0A0M7AYB9_9HYPH</name>
<dbReference type="Proteomes" id="UP000049983">
    <property type="component" value="Unassembled WGS sequence"/>
</dbReference>
<evidence type="ECO:0000313" key="2">
    <source>
        <dbReference type="EMBL" id="CTQ78832.1"/>
    </source>
</evidence>
<dbReference type="STRING" id="311410.LA5095_05509"/>
<dbReference type="RefSeq" id="WP_055120942.1">
    <property type="nucleotide sequence ID" value="NZ_CXWC01000016.1"/>
</dbReference>
<gene>
    <name evidence="2" type="ORF">LA5096_05863</name>
</gene>
<dbReference type="OrthoDB" id="9815939at2"/>
<dbReference type="AlphaFoldDB" id="A0A0M7AYB9"/>
<reference evidence="3" key="1">
    <citation type="submission" date="2015-07" db="EMBL/GenBank/DDBJ databases">
        <authorList>
            <person name="Rodrigo-Torres Lidia"/>
            <person name="Arahal R.David."/>
        </authorList>
    </citation>
    <scope>NUCLEOTIDE SEQUENCE [LARGE SCALE GENOMIC DNA]</scope>
    <source>
        <strain evidence="3">CECT 5096</strain>
    </source>
</reference>
<accession>A0A0M7AYB9</accession>
<dbReference type="GeneID" id="97673099"/>
<sequence length="235" mass="25616">MPPADGTLVKLMIVPYESSKAFADSLPAGPTFEAQINPAEYTDAVELEMNADETPQGADGNEAKIKGIKPRTFTFDLPLEGSGVLNANGRHGGDLGSSETLIERLDAFRETVGFSGEVHRQRFLHLAWGRLSVTCALETYSVNFKLFDPQGNPLRAVLSATFKEHKDPEVQEKEKNLASPDIMHGHLIHDGDTLVNLTYGVYRDPGLYIAVAEVNGLDTVRNLDSGSDLILPPVR</sequence>
<organism evidence="2 3">
    <name type="scientific">Roseibium album</name>
    <dbReference type="NCBI Taxonomy" id="311410"/>
    <lineage>
        <taxon>Bacteria</taxon>
        <taxon>Pseudomonadati</taxon>
        <taxon>Pseudomonadota</taxon>
        <taxon>Alphaproteobacteria</taxon>
        <taxon>Hyphomicrobiales</taxon>
        <taxon>Stappiaceae</taxon>
        <taxon>Roseibium</taxon>
    </lineage>
</organism>
<keyword evidence="3" id="KW-1185">Reference proteome</keyword>
<dbReference type="InterPro" id="IPR045361">
    <property type="entry name" value="CIS_tube_prot_N"/>
</dbReference>
<protein>
    <recommendedName>
        <fullName evidence="1">Contractile injection system tube protein N-terminal domain-containing protein</fullName>
    </recommendedName>
</protein>
<feature type="domain" description="Contractile injection system tube protein N-terminal" evidence="1">
    <location>
        <begin position="8"/>
        <end position="172"/>
    </location>
</feature>
<dbReference type="Pfam" id="PF19266">
    <property type="entry name" value="CIS_tube"/>
    <property type="match status" value="1"/>
</dbReference>
<dbReference type="EMBL" id="CXWC01000016">
    <property type="protein sequence ID" value="CTQ78832.1"/>
    <property type="molecule type" value="Genomic_DNA"/>
</dbReference>